<dbReference type="GO" id="GO:0000287">
    <property type="term" value="F:magnesium ion binding"/>
    <property type="evidence" value="ECO:0007669"/>
    <property type="project" value="InterPro"/>
</dbReference>
<organism evidence="8 9">
    <name type="scientific">Romeriopsis navalis LEGE 11480</name>
    <dbReference type="NCBI Taxonomy" id="2777977"/>
    <lineage>
        <taxon>Bacteria</taxon>
        <taxon>Bacillati</taxon>
        <taxon>Cyanobacteriota</taxon>
        <taxon>Cyanophyceae</taxon>
        <taxon>Leptolyngbyales</taxon>
        <taxon>Leptolyngbyaceae</taxon>
        <taxon>Romeriopsis</taxon>
        <taxon>Romeriopsis navalis</taxon>
    </lineage>
</organism>
<dbReference type="GO" id="GO:0005829">
    <property type="term" value="C:cytosol"/>
    <property type="evidence" value="ECO:0007669"/>
    <property type="project" value="TreeGrafter"/>
</dbReference>
<dbReference type="InterPro" id="IPR004568">
    <property type="entry name" value="Ppantetheine-prot_Trfase_dom"/>
</dbReference>
<dbReference type="RefSeq" id="WP_264323354.1">
    <property type="nucleotide sequence ID" value="NZ_JADEXQ010000004.1"/>
</dbReference>
<dbReference type="InterPro" id="IPR055066">
    <property type="entry name" value="AASDHPPT_N"/>
</dbReference>
<dbReference type="NCBIfam" id="TIGR00556">
    <property type="entry name" value="pantethn_trn"/>
    <property type="match status" value="1"/>
</dbReference>
<dbReference type="PANTHER" id="PTHR12215:SF10">
    <property type="entry name" value="L-AMINOADIPATE-SEMIALDEHYDE DEHYDROGENASE-PHOSPHOPANTETHEINYL TRANSFERASE"/>
    <property type="match status" value="1"/>
</dbReference>
<dbReference type="GO" id="GO:0006633">
    <property type="term" value="P:fatty acid biosynthetic process"/>
    <property type="evidence" value="ECO:0007669"/>
    <property type="project" value="InterPro"/>
</dbReference>
<feature type="domain" description="4'-phosphopantetheinyl transferase N-terminal" evidence="7">
    <location>
        <begin position="31"/>
        <end position="109"/>
    </location>
</feature>
<dbReference type="InterPro" id="IPR050559">
    <property type="entry name" value="P-Pant_transferase_sf"/>
</dbReference>
<comment type="caution">
    <text evidence="8">The sequence shown here is derived from an EMBL/GenBank/DDBJ whole genome shotgun (WGS) entry which is preliminary data.</text>
</comment>
<gene>
    <name evidence="8" type="ORF">IQ266_02005</name>
</gene>
<keyword evidence="4" id="KW-0479">Metal-binding</keyword>
<dbReference type="GO" id="GO:0019878">
    <property type="term" value="P:lysine biosynthetic process via aminoadipic acid"/>
    <property type="evidence" value="ECO:0007669"/>
    <property type="project" value="TreeGrafter"/>
</dbReference>
<evidence type="ECO:0000259" key="6">
    <source>
        <dbReference type="Pfam" id="PF01648"/>
    </source>
</evidence>
<evidence type="ECO:0000256" key="2">
    <source>
        <dbReference type="ARBA" id="ARBA00010990"/>
    </source>
</evidence>
<evidence type="ECO:0000259" key="7">
    <source>
        <dbReference type="Pfam" id="PF22624"/>
    </source>
</evidence>
<comment type="similarity">
    <text evidence="2">Belongs to the P-Pant transferase superfamily. Gsp/Sfp/HetI/AcpT family.</text>
</comment>
<sequence>MTGWQVASGELTLTTGAIHVWRIPLVQAPQDTSMLAADEQARAERFRYDKDRRCFVTARCSLRQILGRYLAQDAGKLAFRYGPYGKPFLAEHRIEFNLAHSGDLALVAVAADRPVGIDLELIKPMSDLEKLTERFFTAGEHQRIVKLEQQQRSLAFFRTWTCKEAYLKATGDGLRKLKGLEVAVNPQQGAQFVNPQDWDLQEIQPGEGFVGAIAAPGFDWQVSFFEC</sequence>
<keyword evidence="3 8" id="KW-0808">Transferase</keyword>
<accession>A0A928VHN6</accession>
<protein>
    <submittedName>
        <fullName evidence="8">4'-phosphopantetheinyl transferase superfamily protein</fullName>
    </submittedName>
</protein>
<comment type="cofactor">
    <cofactor evidence="1">
        <name>Mg(2+)</name>
        <dbReference type="ChEBI" id="CHEBI:18420"/>
    </cofactor>
</comment>
<dbReference type="SUPFAM" id="SSF56214">
    <property type="entry name" value="4'-phosphopantetheinyl transferase"/>
    <property type="match status" value="2"/>
</dbReference>
<dbReference type="Proteomes" id="UP000625316">
    <property type="component" value="Unassembled WGS sequence"/>
</dbReference>
<evidence type="ECO:0000256" key="4">
    <source>
        <dbReference type="ARBA" id="ARBA00022723"/>
    </source>
</evidence>
<feature type="domain" description="4'-phosphopantetheinyl transferase" evidence="6">
    <location>
        <begin position="114"/>
        <end position="183"/>
    </location>
</feature>
<evidence type="ECO:0000313" key="8">
    <source>
        <dbReference type="EMBL" id="MBE9028530.1"/>
    </source>
</evidence>
<dbReference type="PANTHER" id="PTHR12215">
    <property type="entry name" value="PHOSPHOPANTETHEINE TRANSFERASE"/>
    <property type="match status" value="1"/>
</dbReference>
<dbReference type="AlphaFoldDB" id="A0A928VHN6"/>
<keyword evidence="9" id="KW-1185">Reference proteome</keyword>
<evidence type="ECO:0000313" key="9">
    <source>
        <dbReference type="Proteomes" id="UP000625316"/>
    </source>
</evidence>
<dbReference type="GO" id="GO:0008897">
    <property type="term" value="F:holo-[acyl-carrier-protein] synthase activity"/>
    <property type="evidence" value="ECO:0007669"/>
    <property type="project" value="InterPro"/>
</dbReference>
<evidence type="ECO:0000256" key="1">
    <source>
        <dbReference type="ARBA" id="ARBA00001946"/>
    </source>
</evidence>
<reference evidence="8" key="1">
    <citation type="submission" date="2020-10" db="EMBL/GenBank/DDBJ databases">
        <authorList>
            <person name="Castelo-Branco R."/>
            <person name="Eusebio N."/>
            <person name="Adriana R."/>
            <person name="Vieira A."/>
            <person name="Brugerolle De Fraissinette N."/>
            <person name="Rezende De Castro R."/>
            <person name="Schneider M.P."/>
            <person name="Vasconcelos V."/>
            <person name="Leao P.N."/>
        </authorList>
    </citation>
    <scope>NUCLEOTIDE SEQUENCE</scope>
    <source>
        <strain evidence="8">LEGE 11480</strain>
    </source>
</reference>
<dbReference type="Pfam" id="PF22624">
    <property type="entry name" value="AASDHPPT_N"/>
    <property type="match status" value="1"/>
</dbReference>
<proteinExistence type="inferred from homology"/>
<dbReference type="EMBL" id="JADEXQ010000004">
    <property type="protein sequence ID" value="MBE9028530.1"/>
    <property type="molecule type" value="Genomic_DNA"/>
</dbReference>
<evidence type="ECO:0000256" key="5">
    <source>
        <dbReference type="ARBA" id="ARBA00022842"/>
    </source>
</evidence>
<dbReference type="InterPro" id="IPR037143">
    <property type="entry name" value="4-PPantetheinyl_Trfase_dom_sf"/>
</dbReference>
<keyword evidence="5" id="KW-0460">Magnesium</keyword>
<dbReference type="Gene3D" id="3.90.470.20">
    <property type="entry name" value="4'-phosphopantetheinyl transferase domain"/>
    <property type="match status" value="2"/>
</dbReference>
<dbReference type="InterPro" id="IPR008278">
    <property type="entry name" value="4-PPantetheinyl_Trfase_dom"/>
</dbReference>
<name>A0A928VHN6_9CYAN</name>
<dbReference type="Pfam" id="PF01648">
    <property type="entry name" value="ACPS"/>
    <property type="match status" value="1"/>
</dbReference>
<evidence type="ECO:0000256" key="3">
    <source>
        <dbReference type="ARBA" id="ARBA00022679"/>
    </source>
</evidence>